<dbReference type="Pfam" id="PF11167">
    <property type="entry name" value="DUF2953"/>
    <property type="match status" value="1"/>
</dbReference>
<dbReference type="EMBL" id="CP041372">
    <property type="protein sequence ID" value="QKS72059.1"/>
    <property type="molecule type" value="Genomic_DNA"/>
</dbReference>
<organism evidence="1 2">
    <name type="scientific">Paenalkalicoccus suaedae</name>
    <dbReference type="NCBI Taxonomy" id="2592382"/>
    <lineage>
        <taxon>Bacteria</taxon>
        <taxon>Bacillati</taxon>
        <taxon>Bacillota</taxon>
        <taxon>Bacilli</taxon>
        <taxon>Bacillales</taxon>
        <taxon>Bacillaceae</taxon>
        <taxon>Paenalkalicoccus</taxon>
    </lineage>
</organism>
<keyword evidence="2" id="KW-1185">Reference proteome</keyword>
<name>A0A859FFZ6_9BACI</name>
<evidence type="ECO:0000313" key="2">
    <source>
        <dbReference type="Proteomes" id="UP000318138"/>
    </source>
</evidence>
<dbReference type="AlphaFoldDB" id="A0A859FFZ6"/>
<dbReference type="Proteomes" id="UP000318138">
    <property type="component" value="Chromosome"/>
</dbReference>
<dbReference type="InterPro" id="IPR021338">
    <property type="entry name" value="DUF2953"/>
</dbReference>
<proteinExistence type="predicted"/>
<reference evidence="2" key="1">
    <citation type="submission" date="2019-07" db="EMBL/GenBank/DDBJ databases">
        <title>Bacillus alkalisoli sp. nov. isolated from saline soil.</title>
        <authorList>
            <person name="Sun J.-Q."/>
            <person name="Xu L."/>
        </authorList>
    </citation>
    <scope>NUCLEOTIDE SEQUENCE [LARGE SCALE GENOMIC DNA]</scope>
    <source>
        <strain evidence="2">M4U3P1</strain>
    </source>
</reference>
<protein>
    <submittedName>
        <fullName evidence="1">DUF2953 domain-containing protein</fullName>
    </submittedName>
</protein>
<gene>
    <name evidence="1" type="ORF">FLK61_35955</name>
</gene>
<sequence length="225" mass="26047">MYVILVIFLLLWIWYLPLSVQIRLRGTHQELSVECKLYVYIKQLGITKKWENILLTPEGLKATSKTKHKQEKSRFTLRDVLVDLEIWKKIQANISGLHRLVKACLGGIHIKKFSFVSHLALKEAHHTALVTQGVHTFVYLLLAIMSTYMRLDRKPHVVVIPHFSKGRGATVRFDCIGRIKVGHTIRILVAGIRYGLIRTWRSIREELKHERASDSRVNENSNGKH</sequence>
<dbReference type="RefSeq" id="WP_176010042.1">
    <property type="nucleotide sequence ID" value="NZ_CP041372.2"/>
</dbReference>
<accession>A0A859FFZ6</accession>
<dbReference type="KEGG" id="psua:FLK61_35955"/>
<evidence type="ECO:0000313" key="1">
    <source>
        <dbReference type="EMBL" id="QKS72059.1"/>
    </source>
</evidence>